<protein>
    <submittedName>
        <fullName evidence="5">GntR family transcriptional regulator</fullName>
    </submittedName>
</protein>
<comment type="caution">
    <text evidence="5">The sequence shown here is derived from an EMBL/GenBank/DDBJ whole genome shotgun (WGS) entry which is preliminary data.</text>
</comment>
<evidence type="ECO:0000313" key="5">
    <source>
        <dbReference type="EMBL" id="PMD04745.1"/>
    </source>
</evidence>
<keyword evidence="3" id="KW-0804">Transcription</keyword>
<dbReference type="InterPro" id="IPR036388">
    <property type="entry name" value="WH-like_DNA-bd_sf"/>
</dbReference>
<dbReference type="Proteomes" id="UP000235598">
    <property type="component" value="Unassembled WGS sequence"/>
</dbReference>
<dbReference type="PANTHER" id="PTHR38445:SF9">
    <property type="entry name" value="HTH-TYPE TRANSCRIPTIONAL REPRESSOR YTRA"/>
    <property type="match status" value="1"/>
</dbReference>
<dbReference type="CDD" id="cd07377">
    <property type="entry name" value="WHTH_GntR"/>
    <property type="match status" value="1"/>
</dbReference>
<evidence type="ECO:0000256" key="3">
    <source>
        <dbReference type="ARBA" id="ARBA00023163"/>
    </source>
</evidence>
<dbReference type="RefSeq" id="WP_102239389.1">
    <property type="nucleotide sequence ID" value="NZ_PNHK01000004.1"/>
</dbReference>
<dbReference type="GO" id="GO:0003677">
    <property type="term" value="F:DNA binding"/>
    <property type="evidence" value="ECO:0007669"/>
    <property type="project" value="UniProtKB-KW"/>
</dbReference>
<keyword evidence="2" id="KW-0238">DNA-binding</keyword>
<dbReference type="SMART" id="SM00345">
    <property type="entry name" value="HTH_GNTR"/>
    <property type="match status" value="1"/>
</dbReference>
<dbReference type="GO" id="GO:0003700">
    <property type="term" value="F:DNA-binding transcription factor activity"/>
    <property type="evidence" value="ECO:0007669"/>
    <property type="project" value="InterPro"/>
</dbReference>
<evidence type="ECO:0000256" key="1">
    <source>
        <dbReference type="ARBA" id="ARBA00023015"/>
    </source>
</evidence>
<dbReference type="EMBL" id="PNHK01000004">
    <property type="protein sequence ID" value="PMD04745.1"/>
    <property type="molecule type" value="Genomic_DNA"/>
</dbReference>
<dbReference type="Pfam" id="PF00392">
    <property type="entry name" value="GntR"/>
    <property type="match status" value="1"/>
</dbReference>
<dbReference type="InterPro" id="IPR036390">
    <property type="entry name" value="WH_DNA-bd_sf"/>
</dbReference>
<dbReference type="PROSITE" id="PS50949">
    <property type="entry name" value="HTH_GNTR"/>
    <property type="match status" value="1"/>
</dbReference>
<evidence type="ECO:0000259" key="4">
    <source>
        <dbReference type="PROSITE" id="PS50949"/>
    </source>
</evidence>
<feature type="domain" description="HTH gntR-type" evidence="4">
    <location>
        <begin position="10"/>
        <end position="78"/>
    </location>
</feature>
<gene>
    <name evidence="5" type="ORF">CJ199_10290</name>
</gene>
<organism evidence="5 6">
    <name type="scientific">Brevibacterium paucivorans</name>
    <dbReference type="NCBI Taxonomy" id="170994"/>
    <lineage>
        <taxon>Bacteria</taxon>
        <taxon>Bacillati</taxon>
        <taxon>Actinomycetota</taxon>
        <taxon>Actinomycetes</taxon>
        <taxon>Micrococcales</taxon>
        <taxon>Brevibacteriaceae</taxon>
        <taxon>Brevibacterium</taxon>
    </lineage>
</organism>
<proteinExistence type="predicted"/>
<dbReference type="SUPFAM" id="SSF46785">
    <property type="entry name" value="Winged helix' DNA-binding domain"/>
    <property type="match status" value="1"/>
</dbReference>
<dbReference type="InterPro" id="IPR000524">
    <property type="entry name" value="Tscrpt_reg_HTH_GntR"/>
</dbReference>
<reference evidence="5 6" key="1">
    <citation type="submission" date="2017-09" db="EMBL/GenBank/DDBJ databases">
        <title>Bacterial strain isolated from the female urinary microbiota.</title>
        <authorList>
            <person name="Thomas-White K."/>
            <person name="Kumar N."/>
            <person name="Forster S."/>
            <person name="Putonti C."/>
            <person name="Lawley T."/>
            <person name="Wolfe A.J."/>
        </authorList>
    </citation>
    <scope>NUCLEOTIDE SEQUENCE [LARGE SCALE GENOMIC DNA]</scope>
    <source>
        <strain evidence="5 6">UMB1301</strain>
    </source>
</reference>
<dbReference type="OrthoDB" id="4307011at2"/>
<accession>A0A2N6VKS7</accession>
<evidence type="ECO:0000313" key="6">
    <source>
        <dbReference type="Proteomes" id="UP000235598"/>
    </source>
</evidence>
<name>A0A2N6VKS7_9MICO</name>
<dbReference type="Gene3D" id="1.10.10.10">
    <property type="entry name" value="Winged helix-like DNA-binding domain superfamily/Winged helix DNA-binding domain"/>
    <property type="match status" value="1"/>
</dbReference>
<keyword evidence="1" id="KW-0805">Transcription regulation</keyword>
<dbReference type="AlphaFoldDB" id="A0A2N6VKS7"/>
<dbReference type="PANTHER" id="PTHR38445">
    <property type="entry name" value="HTH-TYPE TRANSCRIPTIONAL REPRESSOR YTRA"/>
    <property type="match status" value="1"/>
</dbReference>
<evidence type="ECO:0000256" key="2">
    <source>
        <dbReference type="ARBA" id="ARBA00023125"/>
    </source>
</evidence>
<sequence length="119" mass="12966">MLRIDPAGATPPYEQLRSQLIQQIESGELPPGSRLPAVRRLASDLGIAPNTVARTYRELETQGYVKTAGRRGTIVSEDTSAAPALTATRDFARQLVDMGIDAESAVRMLRRAFAEVGQR</sequence>